<keyword evidence="1" id="KW-0472">Membrane</keyword>
<dbReference type="Proteomes" id="UP001177003">
    <property type="component" value="Chromosome 9"/>
</dbReference>
<gene>
    <name evidence="2" type="ORF">LSALG_LOCUS39547</name>
</gene>
<proteinExistence type="predicted"/>
<organism evidence="2 3">
    <name type="scientific">Lactuca saligna</name>
    <name type="common">Willowleaf lettuce</name>
    <dbReference type="NCBI Taxonomy" id="75948"/>
    <lineage>
        <taxon>Eukaryota</taxon>
        <taxon>Viridiplantae</taxon>
        <taxon>Streptophyta</taxon>
        <taxon>Embryophyta</taxon>
        <taxon>Tracheophyta</taxon>
        <taxon>Spermatophyta</taxon>
        <taxon>Magnoliopsida</taxon>
        <taxon>eudicotyledons</taxon>
        <taxon>Gunneridae</taxon>
        <taxon>Pentapetalae</taxon>
        <taxon>asterids</taxon>
        <taxon>campanulids</taxon>
        <taxon>Asterales</taxon>
        <taxon>Asteraceae</taxon>
        <taxon>Cichorioideae</taxon>
        <taxon>Cichorieae</taxon>
        <taxon>Lactucinae</taxon>
        <taxon>Lactuca</taxon>
    </lineage>
</organism>
<keyword evidence="1" id="KW-0812">Transmembrane</keyword>
<evidence type="ECO:0000256" key="1">
    <source>
        <dbReference type="SAM" id="Phobius"/>
    </source>
</evidence>
<keyword evidence="3" id="KW-1185">Reference proteome</keyword>
<keyword evidence="1" id="KW-1133">Transmembrane helix</keyword>
<dbReference type="EMBL" id="OX465085">
    <property type="protein sequence ID" value="CAI9300952.1"/>
    <property type="molecule type" value="Genomic_DNA"/>
</dbReference>
<protein>
    <submittedName>
        <fullName evidence="2">Uncharacterized protein</fullName>
    </submittedName>
</protein>
<evidence type="ECO:0000313" key="2">
    <source>
        <dbReference type="EMBL" id="CAI9300952.1"/>
    </source>
</evidence>
<reference evidence="2" key="1">
    <citation type="submission" date="2023-04" db="EMBL/GenBank/DDBJ databases">
        <authorList>
            <person name="Vijverberg K."/>
            <person name="Xiong W."/>
            <person name="Schranz E."/>
        </authorList>
    </citation>
    <scope>NUCLEOTIDE SEQUENCE</scope>
</reference>
<dbReference type="AlphaFoldDB" id="A0AA36A0E0"/>
<feature type="transmembrane region" description="Helical" evidence="1">
    <location>
        <begin position="70"/>
        <end position="90"/>
    </location>
</feature>
<evidence type="ECO:0000313" key="3">
    <source>
        <dbReference type="Proteomes" id="UP001177003"/>
    </source>
</evidence>
<sequence>METLICFRIQSMGYPLHVSLGLLSLASTGYLALAAIGTLCNPTIGFMALPAFVVSIGCLDVVAIDVRSALSIGCLVAATIVVRYVVSIGSLARDAIGFRSLAWVPLLSLLSNYLNPQYVL</sequence>
<feature type="transmembrane region" description="Helical" evidence="1">
    <location>
        <begin position="44"/>
        <end position="63"/>
    </location>
</feature>
<accession>A0AA36A0E0</accession>
<name>A0AA36A0E0_LACSI</name>